<dbReference type="InterPro" id="IPR011641">
    <property type="entry name" value="Tyr-kin_ephrin_A/B_rcpt-like"/>
</dbReference>
<feature type="transmembrane region" description="Helical" evidence="2">
    <location>
        <begin position="554"/>
        <end position="573"/>
    </location>
</feature>
<dbReference type="PANTHER" id="PTHR11319:SF35">
    <property type="entry name" value="OUTER MEMBRANE PROTEIN PMPC-RELATED"/>
    <property type="match status" value="1"/>
</dbReference>
<sequence>MFRVNFETNQIQYVFMGCQTGSYSADLYSECQPCGYGRYSSSRGSFCNYCPLGYYTNQTGSSDCSPCSQGTFSSKTGAINCQLCVPGTFTANNGSQWCSECPDGYYSDYEGATECTKMWNRSSNKNPSSCDPCKSGTYNNKEASTCVLCSSGTYSGVGAISCTPCGKELLSRSTCFNFNSECVCKEGMYGEPGGNCKECPEGGICDEAGITEPEVKAGYWADDNLNFYHCDPFEACPGGAKGTCNSNLGYEGVMCSECSKGFYRISGRCEKCPANAKTRLIIAFFLIMIFAIILLIIVRSQARSYFGSLNYKNFMNSLTSFNFNVDLVAPECSISASFTGKWFAVMLIPFVVLAMFAFLFLIVRLHAIIVKKCGSKFANKFPRFCSRPTRKTTNKYLLPFSWIRFQISKLFTHGNSSAKKLYSTFINGYVAFAFLVYLVLCQWVFDLFSCTKQADGIYTLNAAPSYRCYNDPWWKKMAVGGVLFGLLYVIGIPAFIIFMLFYHSKKYNDEMFYSRLSLLCSRFRREWFFWELIVMARKALFVFALLYFNFASDLQIRLLILILLIAIILQVAFEPYDTQGRNRAEIILLCVLEIVMISSFVFVSDESGDTKAKERIETFILILIWMAIIVIFFVLFNEIVERVKYKKEKRKIKKRNRERDLLEVLKESEFIVFLDQKPSFDLIVQWIGTLSKKESSKFANFISQFDGLIQKNSVQFPEQKYLDNWRELIETELKNWYEQRATIKEKLMFSNLINSLFMYLVEKGDNPIQRWRSNTQNIIPLSQNENEKEKEKESNDLN</sequence>
<reference evidence="4" key="1">
    <citation type="submission" date="2022-10" db="EMBL/GenBank/DDBJ databases">
        <title>Novel sulphate-reducing endosymbionts in the free-living metamonad Anaeramoeba.</title>
        <authorList>
            <person name="Jerlstrom-Hultqvist J."/>
            <person name="Cepicka I."/>
            <person name="Gallot-Lavallee L."/>
            <person name="Salas-Leiva D."/>
            <person name="Curtis B.A."/>
            <person name="Zahonova K."/>
            <person name="Pipaliya S."/>
            <person name="Dacks J."/>
            <person name="Roger A.J."/>
        </authorList>
    </citation>
    <scope>NUCLEOTIDE SEQUENCE</scope>
    <source>
        <strain evidence="4">BMAN</strain>
    </source>
</reference>
<dbReference type="EMBL" id="JAPDFW010000003">
    <property type="protein sequence ID" value="KAJ5080699.1"/>
    <property type="molecule type" value="Genomic_DNA"/>
</dbReference>
<dbReference type="Gene3D" id="2.10.50.10">
    <property type="entry name" value="Tumor Necrosis Factor Receptor, subunit A, domain 2"/>
    <property type="match status" value="2"/>
</dbReference>
<keyword evidence="2" id="KW-1133">Transmembrane helix</keyword>
<evidence type="ECO:0000313" key="4">
    <source>
        <dbReference type="EMBL" id="KAJ5080699.1"/>
    </source>
</evidence>
<dbReference type="OMA" id="NICEISI"/>
<dbReference type="SMART" id="SM01411">
    <property type="entry name" value="Ephrin_rec_like"/>
    <property type="match status" value="3"/>
</dbReference>
<proteinExistence type="predicted"/>
<feature type="region of interest" description="Disordered" evidence="1">
    <location>
        <begin position="779"/>
        <end position="798"/>
    </location>
</feature>
<dbReference type="InterPro" id="IPR009030">
    <property type="entry name" value="Growth_fac_rcpt_cys_sf"/>
</dbReference>
<dbReference type="PROSITE" id="PS51257">
    <property type="entry name" value="PROKAR_LIPOPROTEIN"/>
    <property type="match status" value="1"/>
</dbReference>
<feature type="transmembrane region" description="Helical" evidence="2">
    <location>
        <begin position="616"/>
        <end position="640"/>
    </location>
</feature>
<keyword evidence="5" id="KW-1185">Reference proteome</keyword>
<dbReference type="OrthoDB" id="413581at2759"/>
<keyword evidence="4" id="KW-0675">Receptor</keyword>
<feature type="transmembrane region" description="Helical" evidence="2">
    <location>
        <begin position="585"/>
        <end position="604"/>
    </location>
</feature>
<dbReference type="Pfam" id="PF07699">
    <property type="entry name" value="Ephrin_rec_like"/>
    <property type="match status" value="1"/>
</dbReference>
<accession>A0A9Q0RJC4</accession>
<dbReference type="CDD" id="cd00185">
    <property type="entry name" value="TNFRSF"/>
    <property type="match status" value="2"/>
</dbReference>
<feature type="transmembrane region" description="Helical" evidence="2">
    <location>
        <begin position="426"/>
        <end position="445"/>
    </location>
</feature>
<feature type="transmembrane region" description="Helical" evidence="2">
    <location>
        <begin position="479"/>
        <end position="502"/>
    </location>
</feature>
<dbReference type="AlphaFoldDB" id="A0A9Q0RJC4"/>
<organism evidence="4 5">
    <name type="scientific">Anaeramoeba ignava</name>
    <name type="common">Anaerobic marine amoeba</name>
    <dbReference type="NCBI Taxonomy" id="1746090"/>
    <lineage>
        <taxon>Eukaryota</taxon>
        <taxon>Metamonada</taxon>
        <taxon>Anaeramoebidae</taxon>
        <taxon>Anaeramoeba</taxon>
    </lineage>
</organism>
<keyword evidence="2" id="KW-0472">Membrane</keyword>
<protein>
    <submittedName>
        <fullName evidence="4">G protein-coupled receptor-related</fullName>
    </submittedName>
</protein>
<comment type="caution">
    <text evidence="4">The sequence shown here is derived from an EMBL/GenBank/DDBJ whole genome shotgun (WGS) entry which is preliminary data.</text>
</comment>
<feature type="transmembrane region" description="Helical" evidence="2">
    <location>
        <begin position="280"/>
        <end position="298"/>
    </location>
</feature>
<dbReference type="Proteomes" id="UP001149090">
    <property type="component" value="Unassembled WGS sequence"/>
</dbReference>
<keyword evidence="2" id="KW-0812">Transmembrane</keyword>
<feature type="compositionally biased region" description="Basic and acidic residues" evidence="1">
    <location>
        <begin position="785"/>
        <end position="798"/>
    </location>
</feature>
<feature type="transmembrane region" description="Helical" evidence="2">
    <location>
        <begin position="527"/>
        <end position="548"/>
    </location>
</feature>
<name>A0A9Q0RJC4_ANAIG</name>
<feature type="domain" description="Tyrosine-protein kinase ephrin type A/B receptor-like" evidence="3">
    <location>
        <begin position="53"/>
        <end position="95"/>
    </location>
</feature>
<evidence type="ECO:0000256" key="1">
    <source>
        <dbReference type="SAM" id="MobiDB-lite"/>
    </source>
</evidence>
<dbReference type="SUPFAM" id="SSF57184">
    <property type="entry name" value="Growth factor receptor domain"/>
    <property type="match status" value="2"/>
</dbReference>
<evidence type="ECO:0000256" key="2">
    <source>
        <dbReference type="SAM" id="Phobius"/>
    </source>
</evidence>
<dbReference type="PANTHER" id="PTHR11319">
    <property type="entry name" value="G PROTEIN-COUPLED RECEPTOR-RELATED"/>
    <property type="match status" value="1"/>
</dbReference>
<gene>
    <name evidence="4" type="ORF">M0811_13807</name>
</gene>
<feature type="transmembrane region" description="Helical" evidence="2">
    <location>
        <begin position="342"/>
        <end position="363"/>
    </location>
</feature>
<evidence type="ECO:0000259" key="3">
    <source>
        <dbReference type="Pfam" id="PF07699"/>
    </source>
</evidence>
<evidence type="ECO:0000313" key="5">
    <source>
        <dbReference type="Proteomes" id="UP001149090"/>
    </source>
</evidence>